<dbReference type="EMBL" id="JAVIIP010000011">
    <property type="protein sequence ID" value="MDX8539947.1"/>
    <property type="molecule type" value="Genomic_DNA"/>
</dbReference>
<evidence type="ECO:0000256" key="8">
    <source>
        <dbReference type="ARBA" id="ARBA00022553"/>
    </source>
</evidence>
<dbReference type="PROSITE" id="PS50109">
    <property type="entry name" value="HIS_KIN"/>
    <property type="match status" value="1"/>
</dbReference>
<evidence type="ECO:0000256" key="17">
    <source>
        <dbReference type="ARBA" id="ARBA00024827"/>
    </source>
</evidence>
<evidence type="ECO:0000256" key="16">
    <source>
        <dbReference type="ARBA" id="ARBA00023014"/>
    </source>
</evidence>
<keyword evidence="7" id="KW-0963">Cytoplasm</keyword>
<dbReference type="InterPro" id="IPR003594">
    <property type="entry name" value="HATPase_dom"/>
</dbReference>
<dbReference type="Proteomes" id="UP001276564">
    <property type="component" value="Unassembled WGS sequence"/>
</dbReference>
<dbReference type="Pfam" id="PF07730">
    <property type="entry name" value="HisKA_3"/>
    <property type="match status" value="1"/>
</dbReference>
<dbReference type="SMART" id="SM00387">
    <property type="entry name" value="HATPase_c"/>
    <property type="match status" value="1"/>
</dbReference>
<comment type="caution">
    <text evidence="20">The sequence shown here is derived from an EMBL/GenBank/DDBJ whole genome shotgun (WGS) entry which is preliminary data.</text>
</comment>
<evidence type="ECO:0000256" key="5">
    <source>
        <dbReference type="ARBA" id="ARBA00017322"/>
    </source>
</evidence>
<name>A0ABU5ARM4_9HYPH</name>
<dbReference type="InterPro" id="IPR050482">
    <property type="entry name" value="Sensor_HK_TwoCompSys"/>
</dbReference>
<evidence type="ECO:0000256" key="9">
    <source>
        <dbReference type="ARBA" id="ARBA00022679"/>
    </source>
</evidence>
<evidence type="ECO:0000256" key="18">
    <source>
        <dbReference type="ARBA" id="ARBA00030800"/>
    </source>
</evidence>
<keyword evidence="15" id="KW-0902">Two-component regulatory system</keyword>
<accession>A0ABU5ARM4</accession>
<dbReference type="Pfam" id="PF02518">
    <property type="entry name" value="HATPase_c"/>
    <property type="match status" value="1"/>
</dbReference>
<dbReference type="InterPro" id="IPR005467">
    <property type="entry name" value="His_kinase_dom"/>
</dbReference>
<organism evidence="20 21">
    <name type="scientific">Mesorhizobium abyssinicae</name>
    <dbReference type="NCBI Taxonomy" id="1209958"/>
    <lineage>
        <taxon>Bacteria</taxon>
        <taxon>Pseudomonadati</taxon>
        <taxon>Pseudomonadota</taxon>
        <taxon>Alphaproteobacteria</taxon>
        <taxon>Hyphomicrobiales</taxon>
        <taxon>Phyllobacteriaceae</taxon>
        <taxon>Mesorhizobium</taxon>
    </lineage>
</organism>
<dbReference type="InterPro" id="IPR036890">
    <property type="entry name" value="HATPase_C_sf"/>
</dbReference>
<gene>
    <name evidence="20" type="ORF">RFM23_20210</name>
</gene>
<keyword evidence="10" id="KW-0479">Metal-binding</keyword>
<keyword evidence="6" id="KW-0004">4Fe-4S</keyword>
<evidence type="ECO:0000313" key="21">
    <source>
        <dbReference type="Proteomes" id="UP001276564"/>
    </source>
</evidence>
<evidence type="ECO:0000256" key="11">
    <source>
        <dbReference type="ARBA" id="ARBA00022741"/>
    </source>
</evidence>
<keyword evidence="21" id="KW-1185">Reference proteome</keyword>
<dbReference type="EC" id="2.7.13.3" evidence="4"/>
<evidence type="ECO:0000256" key="3">
    <source>
        <dbReference type="ARBA" id="ARBA00004496"/>
    </source>
</evidence>
<dbReference type="GO" id="GO:0016301">
    <property type="term" value="F:kinase activity"/>
    <property type="evidence" value="ECO:0007669"/>
    <property type="project" value="UniProtKB-KW"/>
</dbReference>
<keyword evidence="8" id="KW-0597">Phosphoprotein</keyword>
<evidence type="ECO:0000256" key="7">
    <source>
        <dbReference type="ARBA" id="ARBA00022490"/>
    </source>
</evidence>
<comment type="cofactor">
    <cofactor evidence="2">
        <name>[4Fe-4S] cluster</name>
        <dbReference type="ChEBI" id="CHEBI:49883"/>
    </cofactor>
</comment>
<evidence type="ECO:0000256" key="10">
    <source>
        <dbReference type="ARBA" id="ARBA00022723"/>
    </source>
</evidence>
<keyword evidence="14" id="KW-0408">Iron</keyword>
<evidence type="ECO:0000313" key="20">
    <source>
        <dbReference type="EMBL" id="MDX8539947.1"/>
    </source>
</evidence>
<evidence type="ECO:0000256" key="6">
    <source>
        <dbReference type="ARBA" id="ARBA00022485"/>
    </source>
</evidence>
<keyword evidence="9" id="KW-0808">Transferase</keyword>
<keyword evidence="13" id="KW-0067">ATP-binding</keyword>
<evidence type="ECO:0000256" key="12">
    <source>
        <dbReference type="ARBA" id="ARBA00022777"/>
    </source>
</evidence>
<dbReference type="Gene3D" id="3.30.565.10">
    <property type="entry name" value="Histidine kinase-like ATPase, C-terminal domain"/>
    <property type="match status" value="1"/>
</dbReference>
<reference evidence="20 21" key="1">
    <citation type="submission" date="2023-08" db="EMBL/GenBank/DDBJ databases">
        <title>Implementing the SeqCode for naming new Mesorhizobium species isolated from Vachellia karroo root nodules.</title>
        <authorList>
            <person name="Van Lill M."/>
        </authorList>
    </citation>
    <scope>NUCLEOTIDE SEQUENCE [LARGE SCALE GENOMIC DNA]</scope>
    <source>
        <strain evidence="20 21">VK4B</strain>
    </source>
</reference>
<evidence type="ECO:0000256" key="13">
    <source>
        <dbReference type="ARBA" id="ARBA00022840"/>
    </source>
</evidence>
<evidence type="ECO:0000256" key="15">
    <source>
        <dbReference type="ARBA" id="ARBA00023012"/>
    </source>
</evidence>
<keyword evidence="11" id="KW-0547">Nucleotide-binding</keyword>
<dbReference type="PANTHER" id="PTHR24421">
    <property type="entry name" value="NITRATE/NITRITE SENSOR PROTEIN NARX-RELATED"/>
    <property type="match status" value="1"/>
</dbReference>
<comment type="function">
    <text evidence="17">Member of the two-component regulatory system NreB/NreC involved in the control of dissimilatory nitrate/nitrite reduction in response to oxygen. NreB functions as a direct oxygen sensor histidine kinase which is autophosphorylated, in the absence of oxygen, probably at the conserved histidine residue, and transfers its phosphate group probably to a conserved aspartate residue of NreC. NreB/NreC activates the expression of the nitrate (narGHJI) and nitrite (nir) reductase operons, as well as the putative nitrate transporter gene narT.</text>
</comment>
<feature type="domain" description="Histidine kinase" evidence="19">
    <location>
        <begin position="8"/>
        <end position="200"/>
    </location>
</feature>
<dbReference type="InterPro" id="IPR004358">
    <property type="entry name" value="Sig_transdc_His_kin-like_C"/>
</dbReference>
<dbReference type="SUPFAM" id="SSF55874">
    <property type="entry name" value="ATPase domain of HSP90 chaperone/DNA topoisomerase II/histidine kinase"/>
    <property type="match status" value="1"/>
</dbReference>
<comment type="catalytic activity">
    <reaction evidence="1">
        <text>ATP + protein L-histidine = ADP + protein N-phospho-L-histidine.</text>
        <dbReference type="EC" id="2.7.13.3"/>
    </reaction>
</comment>
<dbReference type="PANTHER" id="PTHR24421:SF10">
    <property type="entry name" value="NITRATE_NITRITE SENSOR PROTEIN NARQ"/>
    <property type="match status" value="1"/>
</dbReference>
<comment type="subcellular location">
    <subcellularLocation>
        <location evidence="3">Cytoplasm</location>
    </subcellularLocation>
</comment>
<evidence type="ECO:0000259" key="19">
    <source>
        <dbReference type="PROSITE" id="PS50109"/>
    </source>
</evidence>
<dbReference type="InterPro" id="IPR011712">
    <property type="entry name" value="Sig_transdc_His_kin_sub3_dim/P"/>
</dbReference>
<proteinExistence type="predicted"/>
<evidence type="ECO:0000256" key="14">
    <source>
        <dbReference type="ARBA" id="ARBA00023004"/>
    </source>
</evidence>
<keyword evidence="16" id="KW-0411">Iron-sulfur</keyword>
<sequence>MQEEQCRRLSRELHDDLGQMLASVALELHGIRAASPEQGERLTRAAMLVDQLSARVHAAAWNLRPADLDHLGLRACVEDLAAMLCAQLDIPCDMDLEALSRSLAPEIALTLYRVAQEALTNIGKHAQPRRASVTAHICDGRLRLTIEDDGRGFDADATLGSHALGLAGMRERLALIGGELSIETARGRGTTLYADVPLFADMPSTD</sequence>
<keyword evidence="12 20" id="KW-0418">Kinase</keyword>
<dbReference type="PRINTS" id="PR00344">
    <property type="entry name" value="BCTRLSENSOR"/>
</dbReference>
<evidence type="ECO:0000256" key="1">
    <source>
        <dbReference type="ARBA" id="ARBA00000085"/>
    </source>
</evidence>
<evidence type="ECO:0000256" key="4">
    <source>
        <dbReference type="ARBA" id="ARBA00012438"/>
    </source>
</evidence>
<dbReference type="CDD" id="cd16917">
    <property type="entry name" value="HATPase_UhpB-NarQ-NarX-like"/>
    <property type="match status" value="1"/>
</dbReference>
<dbReference type="Gene3D" id="1.20.5.1930">
    <property type="match status" value="1"/>
</dbReference>
<dbReference type="RefSeq" id="WP_320321263.1">
    <property type="nucleotide sequence ID" value="NZ_JAVIIP010000011.1"/>
</dbReference>
<evidence type="ECO:0000256" key="2">
    <source>
        <dbReference type="ARBA" id="ARBA00001966"/>
    </source>
</evidence>
<protein>
    <recommendedName>
        <fullName evidence="5">Oxygen sensor histidine kinase NreB</fullName>
        <ecNumber evidence="4">2.7.13.3</ecNumber>
    </recommendedName>
    <alternativeName>
        <fullName evidence="18">Nitrogen regulation protein B</fullName>
    </alternativeName>
</protein>